<evidence type="ECO:0000256" key="1">
    <source>
        <dbReference type="SAM" id="SignalP"/>
    </source>
</evidence>
<evidence type="ECO:0000313" key="4">
    <source>
        <dbReference type="Proteomes" id="UP000285517"/>
    </source>
</evidence>
<feature type="domain" description="TonB C-terminal" evidence="2">
    <location>
        <begin position="49"/>
        <end position="109"/>
    </location>
</feature>
<dbReference type="AlphaFoldDB" id="A0A410G3H1"/>
<sequence>MKRFLIAIIFISFVSQNYAQSSPHIDLTRDNQFNEITKRLKLKPGSDHKIFVIFTIDEKGEITNLKARAEYPELEREAIRIIEELPRMEPAIRDGKAVSQNYSLPIIFHVETLKEEKRRLRKEARKN</sequence>
<keyword evidence="1" id="KW-0732">Signal</keyword>
<name>A0A410G3H1_9FLAO</name>
<proteinExistence type="predicted"/>
<dbReference type="EMBL" id="CP034951">
    <property type="protein sequence ID" value="QAA81824.1"/>
    <property type="molecule type" value="Genomic_DNA"/>
</dbReference>
<dbReference type="Pfam" id="PF03544">
    <property type="entry name" value="TonB_C"/>
    <property type="match status" value="1"/>
</dbReference>
<dbReference type="SUPFAM" id="SSF74653">
    <property type="entry name" value="TolA/TonB C-terminal domain"/>
    <property type="match status" value="1"/>
</dbReference>
<dbReference type="Gene3D" id="3.30.1150.10">
    <property type="match status" value="1"/>
</dbReference>
<dbReference type="Proteomes" id="UP000285517">
    <property type="component" value="Chromosome"/>
</dbReference>
<protein>
    <recommendedName>
        <fullName evidence="2">TonB C-terminal domain-containing protein</fullName>
    </recommendedName>
</protein>
<evidence type="ECO:0000313" key="3">
    <source>
        <dbReference type="EMBL" id="QAA81824.1"/>
    </source>
</evidence>
<dbReference type="GO" id="GO:0055085">
    <property type="term" value="P:transmembrane transport"/>
    <property type="evidence" value="ECO:0007669"/>
    <property type="project" value="InterPro"/>
</dbReference>
<reference evidence="3 4" key="1">
    <citation type="submission" date="2019-01" db="EMBL/GenBank/DDBJ databases">
        <title>Complete genome sequencing of Aequorivita sp. H23M31.</title>
        <authorList>
            <person name="Bae J.-W."/>
        </authorList>
    </citation>
    <scope>NUCLEOTIDE SEQUENCE [LARGE SCALE GENOMIC DNA]</scope>
    <source>
        <strain evidence="3 4">H23M31</strain>
    </source>
</reference>
<feature type="signal peptide" evidence="1">
    <location>
        <begin position="1"/>
        <end position="19"/>
    </location>
</feature>
<evidence type="ECO:0000259" key="2">
    <source>
        <dbReference type="Pfam" id="PF03544"/>
    </source>
</evidence>
<dbReference type="KEGG" id="aev:EI546_08870"/>
<organism evidence="3 4">
    <name type="scientific">Aequorivita ciconiae</name>
    <dbReference type="NCBI Taxonomy" id="2494375"/>
    <lineage>
        <taxon>Bacteria</taxon>
        <taxon>Pseudomonadati</taxon>
        <taxon>Bacteroidota</taxon>
        <taxon>Flavobacteriia</taxon>
        <taxon>Flavobacteriales</taxon>
        <taxon>Flavobacteriaceae</taxon>
        <taxon>Aequorivita</taxon>
    </lineage>
</organism>
<keyword evidence="4" id="KW-1185">Reference proteome</keyword>
<dbReference type="RefSeq" id="WP_128250205.1">
    <property type="nucleotide sequence ID" value="NZ_CP034951.1"/>
</dbReference>
<gene>
    <name evidence="3" type="ORF">EI546_08870</name>
</gene>
<dbReference type="OrthoDB" id="1522859at2"/>
<dbReference type="InterPro" id="IPR037682">
    <property type="entry name" value="TonB_C"/>
</dbReference>
<feature type="chain" id="PRO_5019057952" description="TonB C-terminal domain-containing protein" evidence="1">
    <location>
        <begin position="20"/>
        <end position="127"/>
    </location>
</feature>
<accession>A0A410G3H1</accession>